<gene>
    <name evidence="2" type="ORF">GNH96_01280</name>
</gene>
<evidence type="ECO:0000313" key="2">
    <source>
        <dbReference type="EMBL" id="QJD28732.1"/>
    </source>
</evidence>
<protein>
    <submittedName>
        <fullName evidence="2">Uma2 family endonuclease</fullName>
    </submittedName>
</protein>
<keyword evidence="2" id="KW-0378">Hydrolase</keyword>
<reference evidence="3" key="1">
    <citation type="submission" date="2019-12" db="EMBL/GenBank/DDBJ databases">
        <authorList>
            <person name="Awala S.I."/>
            <person name="Rhee S.K."/>
        </authorList>
    </citation>
    <scope>NUCLEOTIDE SEQUENCE [LARGE SCALE GENOMIC DNA]</scope>
    <source>
        <strain evidence="3">IM1</strain>
    </source>
</reference>
<keyword evidence="2" id="KW-0255">Endonuclease</keyword>
<feature type="domain" description="Putative restriction endonuclease" evidence="1">
    <location>
        <begin position="11"/>
        <end position="180"/>
    </location>
</feature>
<dbReference type="InterPro" id="IPR012296">
    <property type="entry name" value="Nuclease_put_TT1808"/>
</dbReference>
<dbReference type="SUPFAM" id="SSF52980">
    <property type="entry name" value="Restriction endonuclease-like"/>
    <property type="match status" value="1"/>
</dbReference>
<evidence type="ECO:0000313" key="3">
    <source>
        <dbReference type="Proteomes" id="UP000503004"/>
    </source>
</evidence>
<dbReference type="Gene3D" id="3.90.1570.10">
    <property type="entry name" value="tt1808, chain A"/>
    <property type="match status" value="1"/>
</dbReference>
<proteinExistence type="predicted"/>
<dbReference type="CDD" id="cd06260">
    <property type="entry name" value="DUF820-like"/>
    <property type="match status" value="1"/>
</dbReference>
<dbReference type="InterPro" id="IPR008538">
    <property type="entry name" value="Uma2"/>
</dbReference>
<organism evidence="2 3">
    <name type="scientific">Methylococcus geothermalis</name>
    <dbReference type="NCBI Taxonomy" id="2681310"/>
    <lineage>
        <taxon>Bacteria</taxon>
        <taxon>Pseudomonadati</taxon>
        <taxon>Pseudomonadota</taxon>
        <taxon>Gammaproteobacteria</taxon>
        <taxon>Methylococcales</taxon>
        <taxon>Methylococcaceae</taxon>
        <taxon>Methylococcus</taxon>
    </lineage>
</organism>
<evidence type="ECO:0000259" key="1">
    <source>
        <dbReference type="Pfam" id="PF05685"/>
    </source>
</evidence>
<dbReference type="EMBL" id="CP046565">
    <property type="protein sequence ID" value="QJD28732.1"/>
    <property type="molecule type" value="Genomic_DNA"/>
</dbReference>
<sequence>MSRPAERLAEYRDLFDLPEHVIGEILNGQLITQPRPAPKHVLATSILGDELVGPFQRGRGGPGGWWILDEPEMHLGPHILVPDLAGWRRERMPTLPDEAYFTLAPDWACEVLSPCTARIDRVVKMPIYAGQGVQWLWLVEPDLHTLEVFRLLDGHWLLEGAWQEADEVRAPPFAELAFSLADLWASAPAPQAEEERGTG</sequence>
<dbReference type="Pfam" id="PF05685">
    <property type="entry name" value="Uma2"/>
    <property type="match status" value="1"/>
</dbReference>
<keyword evidence="3" id="KW-1185">Reference proteome</keyword>
<dbReference type="AlphaFoldDB" id="A0A858Q4G5"/>
<name>A0A858Q4G5_9GAMM</name>
<dbReference type="RefSeq" id="WP_169601564.1">
    <property type="nucleotide sequence ID" value="NZ_CP046565.1"/>
</dbReference>
<dbReference type="InterPro" id="IPR011335">
    <property type="entry name" value="Restrct_endonuc-II-like"/>
</dbReference>
<dbReference type="GO" id="GO:0004519">
    <property type="term" value="F:endonuclease activity"/>
    <property type="evidence" value="ECO:0007669"/>
    <property type="project" value="UniProtKB-KW"/>
</dbReference>
<dbReference type="KEGG" id="metu:GNH96_01280"/>
<dbReference type="Proteomes" id="UP000503004">
    <property type="component" value="Chromosome"/>
</dbReference>
<keyword evidence="2" id="KW-0540">Nuclease</keyword>
<dbReference type="PANTHER" id="PTHR34107">
    <property type="entry name" value="SLL0198 PROTEIN-RELATED"/>
    <property type="match status" value="1"/>
</dbReference>
<accession>A0A858Q4G5</accession>
<dbReference type="PANTHER" id="PTHR34107:SF4">
    <property type="entry name" value="SLL1222 PROTEIN"/>
    <property type="match status" value="1"/>
</dbReference>